<dbReference type="Pfam" id="PF00580">
    <property type="entry name" value="UvrD-helicase"/>
    <property type="match status" value="1"/>
</dbReference>
<reference evidence="15 16" key="1">
    <citation type="submission" date="2018-12" db="EMBL/GenBank/DDBJ databases">
        <authorList>
            <consortium name="Pathogen Informatics"/>
        </authorList>
    </citation>
    <scope>NUCLEOTIDE SEQUENCE [LARGE SCALE GENOMIC DNA]</scope>
    <source>
        <strain evidence="15 16">NCTC10976</strain>
    </source>
</reference>
<sequence>MKLNDQQQQAVEYVTGACLVLAGAGSGKTRVIINKIAHLIAHCGYSPKQIAAVTFTNKAAREMRERVAHSIGKENSKGLTISTFHTLGFEILKREYKLLGFKSGMTLFDEHDQLALLKHLLPENAAEDKDLLKALISTISNWKNDLLSPEMVLTRVRDERERVFSHFYQLYQNQLKAYNALDFDDLIMLPVLLFRQFPEAKTRWQQKVRYLLVDEYQDTNTSQYELIKLLVGNEANFTVVGDDDQSIYSWRGAKPENMQRLREDFDLKVIKLEQNYRSSQRILHCANILIDNNDHIFQKRLFSNLSEGEKLNVIEAKNEEHEAERIVGELIAHRFSNKTKYKDYAILYRGNHQSRLLEKLLMQNRIPYKISGGTSFFARAEIKDMMAYLRLVVNQDDDAAFLRIVNTPKREIGAVTLEKLGLLANEKQVSLFEAIFDFELIQRLTPKPYQALQDFARWIVEIADQAERSDPIQAVKDLLAKIQYEAYLYETAVSPKAAEMQSRNVQTLFEWVQGMLEGDEIEEPMTLVQVVNRLTLRDMLERGEDDDEADQVQLMTLHASKGLEFPHIFLVGMEEGILPHQTSLDEDNVEEERRLAYVGITRAQQTLTFSLCKERRQYGEIIKPEPSRFLLELPQDDLVWEIEKPKMTEEQKVEKTSANIANLMAMLKANKK</sequence>
<dbReference type="GO" id="GO:0043138">
    <property type="term" value="F:3'-5' DNA helicase activity"/>
    <property type="evidence" value="ECO:0007669"/>
    <property type="project" value="UniProtKB-UniRule"/>
</dbReference>
<keyword evidence="8 11" id="KW-0413">Isomerase</keyword>
<evidence type="ECO:0000259" key="13">
    <source>
        <dbReference type="PROSITE" id="PS51198"/>
    </source>
</evidence>
<keyword evidence="3 11" id="KW-0547">Nucleotide-binding</keyword>
<dbReference type="FunFam" id="1.10.10.160:FF:000001">
    <property type="entry name" value="ATP-dependent DNA helicase"/>
    <property type="match status" value="1"/>
</dbReference>
<evidence type="ECO:0000256" key="2">
    <source>
        <dbReference type="ARBA" id="ARBA00022705"/>
    </source>
</evidence>
<dbReference type="InterPro" id="IPR014016">
    <property type="entry name" value="UvrD-like_ATP-bd"/>
</dbReference>
<evidence type="ECO:0000313" key="15">
    <source>
        <dbReference type="EMBL" id="VEJ16211.1"/>
    </source>
</evidence>
<dbReference type="AlphaFoldDB" id="A0A448TX85"/>
<dbReference type="CDD" id="cd18807">
    <property type="entry name" value="SF1_C_UvrD"/>
    <property type="match status" value="1"/>
</dbReference>
<feature type="binding site" evidence="12">
    <location>
        <begin position="22"/>
        <end position="29"/>
    </location>
    <ligand>
        <name>ATP</name>
        <dbReference type="ChEBI" id="CHEBI:30616"/>
    </ligand>
</feature>
<keyword evidence="4 11" id="KW-0378">Hydrolase</keyword>
<evidence type="ECO:0000256" key="7">
    <source>
        <dbReference type="ARBA" id="ARBA00023125"/>
    </source>
</evidence>
<dbReference type="RefSeq" id="WP_005600347.1">
    <property type="nucleotide sequence ID" value="NZ_CBDBSX010000124.1"/>
</dbReference>
<organism evidence="15 16">
    <name type="scientific">Actinobacillus pleuropneumoniae</name>
    <name type="common">Haemophilus pleuropneumoniae</name>
    <dbReference type="NCBI Taxonomy" id="715"/>
    <lineage>
        <taxon>Bacteria</taxon>
        <taxon>Pseudomonadati</taxon>
        <taxon>Pseudomonadota</taxon>
        <taxon>Gammaproteobacteria</taxon>
        <taxon>Pasteurellales</taxon>
        <taxon>Pasteurellaceae</taxon>
        <taxon>Actinobacillus</taxon>
    </lineage>
</organism>
<keyword evidence="6 11" id="KW-0067">ATP-binding</keyword>
<dbReference type="Gene3D" id="3.40.50.300">
    <property type="entry name" value="P-loop containing nucleotide triphosphate hydrolases"/>
    <property type="match status" value="2"/>
</dbReference>
<feature type="binding site" evidence="11">
    <location>
        <position position="277"/>
    </location>
    <ligand>
        <name>ATP</name>
        <dbReference type="ChEBI" id="CHEBI:30616"/>
    </ligand>
</feature>
<dbReference type="PROSITE" id="PS51198">
    <property type="entry name" value="UVRD_HELICASE_ATP_BIND"/>
    <property type="match status" value="1"/>
</dbReference>
<evidence type="ECO:0000313" key="16">
    <source>
        <dbReference type="Proteomes" id="UP000275510"/>
    </source>
</evidence>
<keyword evidence="7 11" id="KW-0238">DNA-binding</keyword>
<evidence type="ECO:0000256" key="1">
    <source>
        <dbReference type="ARBA" id="ARBA00009922"/>
    </source>
</evidence>
<evidence type="ECO:0000256" key="5">
    <source>
        <dbReference type="ARBA" id="ARBA00022806"/>
    </source>
</evidence>
<dbReference type="EMBL" id="LR134515">
    <property type="protein sequence ID" value="VEJ16211.1"/>
    <property type="molecule type" value="Genomic_DNA"/>
</dbReference>
<dbReference type="InterPro" id="IPR027417">
    <property type="entry name" value="P-loop_NTPase"/>
</dbReference>
<dbReference type="GO" id="GO:0006260">
    <property type="term" value="P:DNA replication"/>
    <property type="evidence" value="ECO:0007669"/>
    <property type="project" value="UniProtKB-UniRule"/>
</dbReference>
<dbReference type="InterPro" id="IPR005752">
    <property type="entry name" value="Helicase_Rep"/>
</dbReference>
<dbReference type="HAMAP" id="MF_01920">
    <property type="entry name" value="Helicase_Rep"/>
    <property type="match status" value="1"/>
</dbReference>
<evidence type="ECO:0000256" key="8">
    <source>
        <dbReference type="ARBA" id="ARBA00023235"/>
    </source>
</evidence>
<name>A0A448TX85_ACTPL</name>
<dbReference type="GO" id="GO:0009314">
    <property type="term" value="P:response to radiation"/>
    <property type="evidence" value="ECO:0007669"/>
    <property type="project" value="UniProtKB-ARBA"/>
</dbReference>
<evidence type="ECO:0000259" key="14">
    <source>
        <dbReference type="PROSITE" id="PS51217"/>
    </source>
</evidence>
<comment type="function">
    <text evidence="11">Rep helicase is a single-stranded DNA-dependent ATPase involved in DNA replication; it can initiate unwinding at a nick in the DNA. It binds to the single-stranded DNA and acts in a progressive fashion along the DNA in the 3' to 5' direction.</text>
</comment>
<dbReference type="PANTHER" id="PTHR11070:SF64">
    <property type="entry name" value="ATP-DEPENDENT DNA HELICASE REP"/>
    <property type="match status" value="1"/>
</dbReference>
<evidence type="ECO:0000256" key="9">
    <source>
        <dbReference type="ARBA" id="ARBA00034617"/>
    </source>
</evidence>
<dbReference type="InterPro" id="IPR000212">
    <property type="entry name" value="DNA_helicase_UvrD/REP"/>
</dbReference>
<dbReference type="Gene3D" id="1.10.10.160">
    <property type="match status" value="1"/>
</dbReference>
<dbReference type="Pfam" id="PF13361">
    <property type="entry name" value="UvrD_C"/>
    <property type="match status" value="1"/>
</dbReference>
<evidence type="ECO:0000256" key="10">
    <source>
        <dbReference type="ARBA" id="ARBA00048988"/>
    </source>
</evidence>
<dbReference type="Gene3D" id="1.10.486.10">
    <property type="entry name" value="PCRA, domain 4"/>
    <property type="match status" value="1"/>
</dbReference>
<evidence type="ECO:0000256" key="12">
    <source>
        <dbReference type="PROSITE-ProRule" id="PRU00560"/>
    </source>
</evidence>
<dbReference type="GO" id="GO:0003697">
    <property type="term" value="F:single-stranded DNA binding"/>
    <property type="evidence" value="ECO:0007669"/>
    <property type="project" value="UniProtKB-UniRule"/>
</dbReference>
<comment type="catalytic activity">
    <reaction evidence="10 11">
        <text>ATP + H2O = ADP + phosphate + H(+)</text>
        <dbReference type="Rhea" id="RHEA:13065"/>
        <dbReference type="ChEBI" id="CHEBI:15377"/>
        <dbReference type="ChEBI" id="CHEBI:15378"/>
        <dbReference type="ChEBI" id="CHEBI:30616"/>
        <dbReference type="ChEBI" id="CHEBI:43474"/>
        <dbReference type="ChEBI" id="CHEBI:456216"/>
        <dbReference type="EC" id="5.6.2.4"/>
    </reaction>
</comment>
<dbReference type="GO" id="GO:0000725">
    <property type="term" value="P:recombinational repair"/>
    <property type="evidence" value="ECO:0007669"/>
    <property type="project" value="TreeGrafter"/>
</dbReference>
<comment type="subunit">
    <text evidence="11">Homodimer.</text>
</comment>
<dbReference type="InterPro" id="IPR014017">
    <property type="entry name" value="DNA_helicase_UvrD-like_C"/>
</dbReference>
<comment type="catalytic activity">
    <reaction evidence="9 11">
        <text>Couples ATP hydrolysis with the unwinding of duplex DNA by translocating in the 3'-5' direction.</text>
        <dbReference type="EC" id="5.6.2.4"/>
    </reaction>
</comment>
<proteinExistence type="inferred from homology"/>
<gene>
    <name evidence="11 15" type="primary">rep</name>
    <name evidence="15" type="ORF">NCTC10976_00293</name>
</gene>
<keyword evidence="2 11" id="KW-0235">DNA replication</keyword>
<dbReference type="PANTHER" id="PTHR11070">
    <property type="entry name" value="UVRD / RECB / PCRA DNA HELICASE FAMILY MEMBER"/>
    <property type="match status" value="1"/>
</dbReference>
<dbReference type="InterPro" id="IPR013986">
    <property type="entry name" value="DExx_box_DNA_helicase_dom_sf"/>
</dbReference>
<comment type="similarity">
    <text evidence="1 11">Belongs to the helicase family. UvrD subfamily.</text>
</comment>
<dbReference type="EC" id="5.6.2.4" evidence="11"/>
<feature type="domain" description="UvrD-like helicase C-terminal" evidence="14">
    <location>
        <begin position="280"/>
        <end position="562"/>
    </location>
</feature>
<dbReference type="CDD" id="cd17932">
    <property type="entry name" value="DEXQc_UvrD"/>
    <property type="match status" value="1"/>
</dbReference>
<keyword evidence="5 11" id="KW-0347">Helicase</keyword>
<dbReference type="GO" id="GO:0016887">
    <property type="term" value="F:ATP hydrolysis activity"/>
    <property type="evidence" value="ECO:0007669"/>
    <property type="project" value="RHEA"/>
</dbReference>
<dbReference type="GO" id="GO:0005829">
    <property type="term" value="C:cytosol"/>
    <property type="evidence" value="ECO:0007669"/>
    <property type="project" value="TreeGrafter"/>
</dbReference>
<dbReference type="NCBIfam" id="TIGR01074">
    <property type="entry name" value="rep"/>
    <property type="match status" value="1"/>
</dbReference>
<evidence type="ECO:0000256" key="11">
    <source>
        <dbReference type="HAMAP-Rule" id="MF_01920"/>
    </source>
</evidence>
<evidence type="ECO:0000256" key="3">
    <source>
        <dbReference type="ARBA" id="ARBA00022741"/>
    </source>
</evidence>
<evidence type="ECO:0000256" key="6">
    <source>
        <dbReference type="ARBA" id="ARBA00022840"/>
    </source>
</evidence>
<accession>A0A448TX85</accession>
<dbReference type="Proteomes" id="UP000275510">
    <property type="component" value="Chromosome"/>
</dbReference>
<dbReference type="SUPFAM" id="SSF52540">
    <property type="entry name" value="P-loop containing nucleoside triphosphate hydrolases"/>
    <property type="match status" value="1"/>
</dbReference>
<dbReference type="GO" id="GO:0005524">
    <property type="term" value="F:ATP binding"/>
    <property type="evidence" value="ECO:0007669"/>
    <property type="project" value="UniProtKB-UniRule"/>
</dbReference>
<dbReference type="PROSITE" id="PS51217">
    <property type="entry name" value="UVRD_HELICASE_CTER"/>
    <property type="match status" value="1"/>
</dbReference>
<evidence type="ECO:0000256" key="4">
    <source>
        <dbReference type="ARBA" id="ARBA00022801"/>
    </source>
</evidence>
<protein>
    <recommendedName>
        <fullName evidence="11">ATP-dependent DNA helicase Rep</fullName>
        <ecNumber evidence="11">5.6.2.4</ecNumber>
    </recommendedName>
    <alternativeName>
        <fullName evidence="11">DNA 3'-5' helicase Rep</fullName>
    </alternativeName>
</protein>
<feature type="domain" description="UvrD-like helicase ATP-binding" evidence="13">
    <location>
        <begin position="1"/>
        <end position="279"/>
    </location>
</feature>
<dbReference type="GO" id="GO:0032991">
    <property type="term" value="C:protein-containing complex"/>
    <property type="evidence" value="ECO:0007669"/>
    <property type="project" value="UniProtKB-ARBA"/>
</dbReference>